<evidence type="ECO:0000313" key="1">
    <source>
        <dbReference type="EMBL" id="ERJ11542.1"/>
    </source>
</evidence>
<name>U2DSS4_9MOLU</name>
<comment type="caution">
    <text evidence="1">The sequence shown here is derived from an EMBL/GenBank/DDBJ whole genome shotgun (WGS) entry which is preliminary data.</text>
</comment>
<accession>U2DSS4</accession>
<reference evidence="1 2" key="1">
    <citation type="journal article" date="2011" name="J. Bacteriol.">
        <title>Genome sequence of Haloplasma contractile, an unusual contractile bacterium from a deep-sea anoxic brine lake.</title>
        <authorList>
            <person name="Antunes A."/>
            <person name="Alam I."/>
            <person name="El Dorry H."/>
            <person name="Siam R."/>
            <person name="Robertson A."/>
            <person name="Bajic V.B."/>
            <person name="Stingl U."/>
        </authorList>
    </citation>
    <scope>NUCLEOTIDE SEQUENCE [LARGE SCALE GENOMIC DNA]</scope>
    <source>
        <strain evidence="1 2">SSD-17B</strain>
    </source>
</reference>
<gene>
    <name evidence="1" type="ORF">HLPCO_002454</name>
</gene>
<dbReference type="EMBL" id="AFNU02000010">
    <property type="protein sequence ID" value="ERJ11542.1"/>
    <property type="molecule type" value="Genomic_DNA"/>
</dbReference>
<reference evidence="1 2" key="2">
    <citation type="journal article" date="2013" name="PLoS ONE">
        <title>INDIGO - INtegrated Data Warehouse of MIcrobial GenOmes with Examples from the Red Sea Extremophiles.</title>
        <authorList>
            <person name="Alam I."/>
            <person name="Antunes A."/>
            <person name="Kamau A.A."/>
            <person name="Ba Alawi W."/>
            <person name="Kalkatawi M."/>
            <person name="Stingl U."/>
            <person name="Bajic V.B."/>
        </authorList>
    </citation>
    <scope>NUCLEOTIDE SEQUENCE [LARGE SCALE GENOMIC DNA]</scope>
    <source>
        <strain evidence="1 2">SSD-17B</strain>
    </source>
</reference>
<dbReference type="InParanoid" id="U2DSS4"/>
<protein>
    <submittedName>
        <fullName evidence="1">Spore coat CotO protein</fullName>
    </submittedName>
</protein>
<dbReference type="RefSeq" id="WP_008827100.1">
    <property type="nucleotide sequence ID" value="NZ_AFNU02000010.1"/>
</dbReference>
<proteinExistence type="predicted"/>
<sequence length="116" mass="13676">MKESKPLLFIQSVKTETKGKYQTIYDSRDITQTRVHPSRTVDKEIDPTILRKIELLINRANDGQPILCNVITKHDQYKGLVTKSDEEHIYVKDEQEEIYEVALDSIREIRIIRIDY</sequence>
<dbReference type="Proteomes" id="UP000005707">
    <property type="component" value="Unassembled WGS sequence"/>
</dbReference>
<evidence type="ECO:0000313" key="2">
    <source>
        <dbReference type="Proteomes" id="UP000005707"/>
    </source>
</evidence>
<keyword evidence="2" id="KW-1185">Reference proteome</keyword>
<organism evidence="1 2">
    <name type="scientific">Haloplasma contractile SSD-17B</name>
    <dbReference type="NCBI Taxonomy" id="1033810"/>
    <lineage>
        <taxon>Bacteria</taxon>
        <taxon>Bacillati</taxon>
        <taxon>Mycoplasmatota</taxon>
        <taxon>Mollicutes</taxon>
        <taxon>Haloplasmatales</taxon>
        <taxon>Haloplasmataceae</taxon>
        <taxon>Haloplasma</taxon>
    </lineage>
</organism>
<dbReference type="AlphaFoldDB" id="U2DSS4"/>